<evidence type="ECO:0000313" key="2">
    <source>
        <dbReference type="EMBL" id="QDH84157.1"/>
    </source>
</evidence>
<proteinExistence type="predicted"/>
<dbReference type="EMBL" id="MK962631">
    <property type="protein sequence ID" value="QDH84157.1"/>
    <property type="molecule type" value="Genomic_DNA"/>
</dbReference>
<protein>
    <submittedName>
        <fullName evidence="2">Uncharacterized protein</fullName>
    </submittedName>
</protein>
<gene>
    <name evidence="2" type="ORF">Axy12_044</name>
</gene>
<reference evidence="2 3" key="1">
    <citation type="submission" date="2019-05" db="EMBL/GenBank/DDBJ databases">
        <title>Complete genome sequence of sixteen phages from Abidjan, cote d'Ivoire, isolated on a single strain of Achromobacter xylosoxidans.</title>
        <authorList>
            <person name="Essoh C."/>
            <person name="Vernadet J.-P."/>
            <person name="Vergnaud G."/>
            <person name="Pourcel C."/>
        </authorList>
    </citation>
    <scope>NUCLEOTIDE SEQUENCE [LARGE SCALE GENOMIC DNA]</scope>
</reference>
<sequence length="48" mass="5376">MRSFGYRIVRHTLLSAGHGRTHESDRLGRVGRPAIQPHPRVAASARFP</sequence>
<keyword evidence="3" id="KW-1185">Reference proteome</keyword>
<dbReference type="Proteomes" id="UP000315923">
    <property type="component" value="Segment"/>
</dbReference>
<accession>A0A514CUL3</accession>
<evidence type="ECO:0000256" key="1">
    <source>
        <dbReference type="SAM" id="MobiDB-lite"/>
    </source>
</evidence>
<organism evidence="2 3">
    <name type="scientific">Achromobacter phage vB_AxyP_19-32_Axy12</name>
    <dbReference type="NCBI Taxonomy" id="2591043"/>
    <lineage>
        <taxon>Viruses</taxon>
        <taxon>Duplodnaviria</taxon>
        <taxon>Heunggongvirae</taxon>
        <taxon>Uroviricota</taxon>
        <taxon>Caudoviricetes</taxon>
        <taxon>Schitoviridae</taxon>
        <taxon>Rothmandenesvirinae</taxon>
        <taxon>Dongdastvirus</taxon>
        <taxon>Dongdastvirus Axy12</taxon>
    </lineage>
</organism>
<evidence type="ECO:0000313" key="3">
    <source>
        <dbReference type="Proteomes" id="UP000315923"/>
    </source>
</evidence>
<name>A0A514CUL3_9CAUD</name>
<feature type="region of interest" description="Disordered" evidence="1">
    <location>
        <begin position="17"/>
        <end position="48"/>
    </location>
</feature>